<keyword evidence="6 16" id="KW-0347">Helicase</keyword>
<evidence type="ECO:0000313" key="16">
    <source>
        <dbReference type="EMBL" id="MDI5882919.1"/>
    </source>
</evidence>
<dbReference type="EMBL" id="JASCSA010000001">
    <property type="protein sequence ID" value="MDI5882919.1"/>
    <property type="molecule type" value="Genomic_DNA"/>
</dbReference>
<evidence type="ECO:0000256" key="11">
    <source>
        <dbReference type="ARBA" id="ARBA00023204"/>
    </source>
</evidence>
<evidence type="ECO:0000256" key="9">
    <source>
        <dbReference type="ARBA" id="ARBA00023014"/>
    </source>
</evidence>
<dbReference type="SMART" id="SM00488">
    <property type="entry name" value="DEXDc2"/>
    <property type="match status" value="1"/>
</dbReference>
<reference evidence="17" key="2">
    <citation type="submission" date="2023-07" db="EMBL/GenBank/DDBJ databases">
        <title>Genome-based characterization of strain KMM 296 and proposal for reclassification of Cobetia litoralis and Cobetia pacifica, and emended description of the species Cobetia amphilecti and Cobetia marina.</title>
        <authorList>
            <person name="Balabanova L."/>
            <person name="Nedashkovskaya O."/>
        </authorList>
    </citation>
    <scope>NUCLEOTIDE SEQUENCE [LARGE SCALE GENOMIC DNA]</scope>
    <source>
        <strain evidence="17">NRIC 0815</strain>
    </source>
</reference>
<dbReference type="InterPro" id="IPR045028">
    <property type="entry name" value="DinG/Rad3-like"/>
</dbReference>
<dbReference type="Pfam" id="PF06733">
    <property type="entry name" value="DEAD_2"/>
    <property type="match status" value="1"/>
</dbReference>
<feature type="compositionally biased region" description="Low complexity" evidence="14">
    <location>
        <begin position="629"/>
        <end position="652"/>
    </location>
</feature>
<evidence type="ECO:0000256" key="7">
    <source>
        <dbReference type="ARBA" id="ARBA00022840"/>
    </source>
</evidence>
<feature type="region of interest" description="Disordered" evidence="14">
    <location>
        <begin position="866"/>
        <end position="885"/>
    </location>
</feature>
<dbReference type="InterPro" id="IPR027417">
    <property type="entry name" value="P-loop_NTPase"/>
</dbReference>
<dbReference type="PROSITE" id="PS51193">
    <property type="entry name" value="HELICASE_ATP_BIND_2"/>
    <property type="match status" value="1"/>
</dbReference>
<feature type="region of interest" description="Disordered" evidence="14">
    <location>
        <begin position="627"/>
        <end position="666"/>
    </location>
</feature>
<keyword evidence="11" id="KW-0234">DNA repair</keyword>
<accession>A0ABT6UJS1</accession>
<keyword evidence="7" id="KW-0067">ATP-binding</keyword>
<dbReference type="PANTHER" id="PTHR11472:SF34">
    <property type="entry name" value="REGULATOR OF TELOMERE ELONGATION HELICASE 1"/>
    <property type="match status" value="1"/>
</dbReference>
<dbReference type="InterPro" id="IPR006554">
    <property type="entry name" value="Helicase-like_DEXD_c2"/>
</dbReference>
<dbReference type="Proteomes" id="UP001229025">
    <property type="component" value="Unassembled WGS sequence"/>
</dbReference>
<dbReference type="Pfam" id="PF00270">
    <property type="entry name" value="DEAD"/>
    <property type="match status" value="1"/>
</dbReference>
<comment type="similarity">
    <text evidence="13">Belongs to the helicase family. DinG subfamily.</text>
</comment>
<proteinExistence type="inferred from homology"/>
<evidence type="ECO:0000256" key="2">
    <source>
        <dbReference type="ARBA" id="ARBA00022723"/>
    </source>
</evidence>
<keyword evidence="3" id="KW-0547">Nucleotide-binding</keyword>
<feature type="domain" description="Helicase ATP-binding" evidence="15">
    <location>
        <begin position="215"/>
        <end position="481"/>
    </location>
</feature>
<dbReference type="InterPro" id="IPR006555">
    <property type="entry name" value="ATP-dep_Helicase_C"/>
</dbReference>
<feature type="compositionally biased region" description="Basic and acidic residues" evidence="14">
    <location>
        <begin position="866"/>
        <end position="884"/>
    </location>
</feature>
<sequence>MIKADETHAEPARYRIAVRELCAFAAREGDLDLRFTPSPTAQQGIRGHQRIVRRRGKDYESEISLSGDIGNLTIRGRADGYDPKRNCLEEIKTHRGDLSRQPAHHRALHWAQARVYGALMCRSRDLEGITLALVYLDIAADAPRGTKSEHDEQNEQNEQTDQADPKSRKAQPDEQRLEAWWSREALEAELARLAARFSEFAANELAHRSARDSALSRLAFPWPSWRPGQRQLAEHAYKAVMTGRELLAEAPTGTGKTLATLYPALRAMPASGTDRLFYLTARTPGRALALDALATLAPAADDSEGQKKTPATPLRILELGARSKTCEHPSLACHGESCPLARGFYDRLPAARDAALADQRPLNLATTRRHALAHDICPYFLAQELSRWADVIIGDHNHYFDSHALLFALSQANDWRTVVLVDESHNLIERARGMYSTELDARQFHFLLKQLSRKGHPAPLRSASRALARQWRALEQLKQGADGETQASKVDSKDAGHKAQRLALEALPGDFLKALSQWTGAMGDWLAEPDKAANPAAARQQPATATQAPEQLCLIASDAPSAAPSATDTGTATTVSGSASSTARRRVEPDVEMMEAYFAALTLARLAEGFGDHSLFEVELSATPPARQASLASDSSSSSGAASDAGTEADASARPHKARGRSVRQIQPRLRCVSPAPWLAPRLRASHAILLFSATLNPPAYHHRLLGLADDAVWLSVDSPFSAAQVQVSRHRLSTRLRDRDASCRPIAELMARQYRQRPGNYLAFFSSFAYLEQVASTLQQLAPEIPQWRQTRAMTEAERTGFIQRFTPEGQGIGFAVLGGAFGEGIDLPGSRLIGAFIATLGLAGFSPENEALKQRLATWLDNDAQRRSQPEQAEGDPHDDTRAPYPVIQPLNADDCTYLYPGLTRVVQAAGRVIRSEQDQGVIHLIDDRFMRPEVARLLPRWWSPTN</sequence>
<evidence type="ECO:0000256" key="6">
    <source>
        <dbReference type="ARBA" id="ARBA00022806"/>
    </source>
</evidence>
<evidence type="ECO:0000256" key="4">
    <source>
        <dbReference type="ARBA" id="ARBA00022763"/>
    </source>
</evidence>
<evidence type="ECO:0000256" key="1">
    <source>
        <dbReference type="ARBA" id="ARBA00022485"/>
    </source>
</evidence>
<keyword evidence="2" id="KW-0479">Metal-binding</keyword>
<name>A0ABT6UJS1_9GAMM</name>
<protein>
    <submittedName>
        <fullName evidence="16">Helicase C-terminal domain-containing protein</fullName>
    </submittedName>
</protein>
<dbReference type="PANTHER" id="PTHR11472">
    <property type="entry name" value="DNA REPAIR DEAD HELICASE RAD3/XP-D SUBFAMILY MEMBER"/>
    <property type="match status" value="1"/>
</dbReference>
<keyword evidence="17" id="KW-1185">Reference proteome</keyword>
<feature type="compositionally biased region" description="Basic and acidic residues" evidence="14">
    <location>
        <begin position="163"/>
        <end position="176"/>
    </location>
</feature>
<evidence type="ECO:0000259" key="15">
    <source>
        <dbReference type="PROSITE" id="PS51193"/>
    </source>
</evidence>
<evidence type="ECO:0000256" key="5">
    <source>
        <dbReference type="ARBA" id="ARBA00022801"/>
    </source>
</evidence>
<dbReference type="SUPFAM" id="SSF52540">
    <property type="entry name" value="P-loop containing nucleoside triphosphate hydrolases"/>
    <property type="match status" value="1"/>
</dbReference>
<dbReference type="InterPro" id="IPR011545">
    <property type="entry name" value="DEAD/DEAH_box_helicase_dom"/>
</dbReference>
<feature type="region of interest" description="Disordered" evidence="14">
    <location>
        <begin position="559"/>
        <end position="587"/>
    </location>
</feature>
<evidence type="ECO:0000256" key="10">
    <source>
        <dbReference type="ARBA" id="ARBA00023125"/>
    </source>
</evidence>
<dbReference type="InterPro" id="IPR014013">
    <property type="entry name" value="Helic_SF1/SF2_ATP-bd_DinG/Rad3"/>
</dbReference>
<dbReference type="GO" id="GO:0004386">
    <property type="term" value="F:helicase activity"/>
    <property type="evidence" value="ECO:0007669"/>
    <property type="project" value="UniProtKB-KW"/>
</dbReference>
<evidence type="ECO:0000256" key="8">
    <source>
        <dbReference type="ARBA" id="ARBA00023004"/>
    </source>
</evidence>
<evidence type="ECO:0000256" key="13">
    <source>
        <dbReference type="ARBA" id="ARBA00038058"/>
    </source>
</evidence>
<comment type="caution">
    <text evidence="16">The sequence shown here is derived from an EMBL/GenBank/DDBJ whole genome shotgun (WGS) entry which is preliminary data.</text>
</comment>
<dbReference type="Pfam" id="PF13307">
    <property type="entry name" value="Helicase_C_2"/>
    <property type="match status" value="1"/>
</dbReference>
<evidence type="ECO:0000313" key="17">
    <source>
        <dbReference type="Proteomes" id="UP001229025"/>
    </source>
</evidence>
<keyword evidence="12" id="KW-0413">Isomerase</keyword>
<dbReference type="RefSeq" id="WP_284726112.1">
    <property type="nucleotide sequence ID" value="NZ_JASCSA010000001.1"/>
</dbReference>
<dbReference type="SMART" id="SM00491">
    <property type="entry name" value="HELICc2"/>
    <property type="match status" value="1"/>
</dbReference>
<keyword evidence="4" id="KW-0227">DNA damage</keyword>
<evidence type="ECO:0000256" key="3">
    <source>
        <dbReference type="ARBA" id="ARBA00022741"/>
    </source>
</evidence>
<feature type="compositionally biased region" description="Low complexity" evidence="14">
    <location>
        <begin position="559"/>
        <end position="582"/>
    </location>
</feature>
<organism evidence="16 17">
    <name type="scientific">Cobetia amphilecti</name>
    <dbReference type="NCBI Taxonomy" id="1055104"/>
    <lineage>
        <taxon>Bacteria</taxon>
        <taxon>Pseudomonadati</taxon>
        <taxon>Pseudomonadota</taxon>
        <taxon>Gammaproteobacteria</taxon>
        <taxon>Oceanospirillales</taxon>
        <taxon>Halomonadaceae</taxon>
        <taxon>Cobetia</taxon>
    </lineage>
</organism>
<keyword evidence="5" id="KW-0378">Hydrolase</keyword>
<evidence type="ECO:0000256" key="12">
    <source>
        <dbReference type="ARBA" id="ARBA00023235"/>
    </source>
</evidence>
<keyword evidence="1" id="KW-0004">4Fe-4S</keyword>
<gene>
    <name evidence="16" type="ORF">QLT01_00955</name>
</gene>
<dbReference type="InterPro" id="IPR010614">
    <property type="entry name" value="RAD3-like_helicase_DEAD"/>
</dbReference>
<evidence type="ECO:0000256" key="14">
    <source>
        <dbReference type="SAM" id="MobiDB-lite"/>
    </source>
</evidence>
<feature type="region of interest" description="Disordered" evidence="14">
    <location>
        <begin position="144"/>
        <end position="176"/>
    </location>
</feature>
<reference evidence="16 17" key="1">
    <citation type="submission" date="2023-04" db="EMBL/GenBank/DDBJ databases">
        <authorList>
            <person name="Otstavnykh N."/>
            <person name="Seitkalieva A."/>
            <person name="Bystritskaya E."/>
        </authorList>
    </citation>
    <scope>NUCLEOTIDE SEQUENCE [LARGE SCALE GENOMIC DNA]</scope>
    <source>
        <strain evidence="16 17">NRIC 0815</strain>
    </source>
</reference>
<keyword evidence="10" id="KW-0238">DNA-binding</keyword>
<keyword evidence="8" id="KW-0408">Iron</keyword>
<feature type="compositionally biased region" description="Basic and acidic residues" evidence="14">
    <location>
        <begin position="144"/>
        <end position="153"/>
    </location>
</feature>
<keyword evidence="9" id="KW-0411">Iron-sulfur</keyword>
<dbReference type="Gene3D" id="3.40.50.300">
    <property type="entry name" value="P-loop containing nucleotide triphosphate hydrolases"/>
    <property type="match status" value="2"/>
</dbReference>